<proteinExistence type="predicted"/>
<dbReference type="EMBL" id="LCBQ01000013">
    <property type="protein sequence ID" value="KKS13562.1"/>
    <property type="molecule type" value="Genomic_DNA"/>
</dbReference>
<dbReference type="Proteomes" id="UP000034380">
    <property type="component" value="Unassembled WGS sequence"/>
</dbReference>
<evidence type="ECO:0000313" key="2">
    <source>
        <dbReference type="Proteomes" id="UP000034380"/>
    </source>
</evidence>
<evidence type="ECO:0000313" key="1">
    <source>
        <dbReference type="EMBL" id="KKS13562.1"/>
    </source>
</evidence>
<gene>
    <name evidence="1" type="ORF">UU70_C0013G0006</name>
</gene>
<accession>A0A0G0WNA5</accession>
<protein>
    <submittedName>
        <fullName evidence="1">Uncharacterized protein</fullName>
    </submittedName>
</protein>
<comment type="caution">
    <text evidence="1">The sequence shown here is derived from an EMBL/GenBank/DDBJ whole genome shotgun (WGS) entry which is preliminary data.</text>
</comment>
<reference evidence="1 2" key="1">
    <citation type="journal article" date="2015" name="Nature">
        <title>rRNA introns, odd ribosomes, and small enigmatic genomes across a large radiation of phyla.</title>
        <authorList>
            <person name="Brown C.T."/>
            <person name="Hug L.A."/>
            <person name="Thomas B.C."/>
            <person name="Sharon I."/>
            <person name="Castelle C.J."/>
            <person name="Singh A."/>
            <person name="Wilkins M.J."/>
            <person name="Williams K.H."/>
            <person name="Banfield J.F."/>
        </authorList>
    </citation>
    <scope>NUCLEOTIDE SEQUENCE [LARGE SCALE GENOMIC DNA]</scope>
</reference>
<sequence>MALTGRSGWKFITSDGKDLSAPALQQAELIKGGDLIVFNYQTQLLQIRRFEVRKQIVVSEIHSSVIDNENTFRLLAENIRDVSRLELVEALMTPSHCWALRLI</sequence>
<organism evidence="1 2">
    <name type="scientific">Candidatus Yanofskybacteria bacterium GW2011_GWA1_41_6</name>
    <dbReference type="NCBI Taxonomy" id="1619020"/>
    <lineage>
        <taxon>Bacteria</taxon>
        <taxon>Candidatus Yanofskyibacteriota</taxon>
    </lineage>
</organism>
<name>A0A0G0WNA5_9BACT</name>
<dbReference type="AlphaFoldDB" id="A0A0G0WNA5"/>